<protein>
    <recommendedName>
        <fullName evidence="3">amidase</fullName>
        <ecNumber evidence="3">3.5.1.4</ecNumber>
    </recommendedName>
</protein>
<accession>A0ABR4HWW5</accession>
<dbReference type="PIRSF" id="PIRSF001221">
    <property type="entry name" value="Amidase_fungi"/>
    <property type="match status" value="1"/>
</dbReference>
<dbReference type="SUPFAM" id="SSF75304">
    <property type="entry name" value="Amidase signature (AS) enzymes"/>
    <property type="match status" value="1"/>
</dbReference>
<comment type="similarity">
    <text evidence="2">Belongs to the amidase family.</text>
</comment>
<evidence type="ECO:0000256" key="2">
    <source>
        <dbReference type="ARBA" id="ARBA00009199"/>
    </source>
</evidence>
<gene>
    <name evidence="6" type="ORF">BDW59DRAFT_120833</name>
</gene>
<keyword evidence="4" id="KW-0378">Hydrolase</keyword>
<sequence>MTEPTWKKNAAAKREEILSLIPPEWHLPQPLPSPSDLPCVTGKEIRQYLSPMEIEITETDAVGVVQKTSSGEWRCEDVVRAFCHRASLAHQMINCLHEIFFQAAIEDAKILDHYYDKNKKPYGSLHGLPISLKDSIHIKGVGASMGYVGWLDTFEGKRNTGREKVHESEIVKHLRALGAILYVKTSVPQGSFSGETVNHIIEHTPNPQNRNLVVGGSSGGEGGLLALRGSPIGLGTDIGGSIRVPAGWNGCYGLRPSTGRLPYEGIASTLDGQSSIPFVVGPLAHSATDLAFIIKALLSRQPWKTDPMTHEVPWMDDQFEQIKNRFRGSGERLSFGVLFSDGVVNPQPPVVRALNETVNLIRSLGHRVFEWHPPSHVESLNIWRDICLMDGGNAFHNALALSGEPPTPTVFGSRPTTPVDAREIMKRNIALRDYRKRYLDFWDRTAVDALITPFHQGPPPPAGKVRYMGYTCVVNVLDYPASVVPVTRVKKDIDKYVEGYSFLNHTDKLVYEDYDGDLLDGAPVGIQIVGRRLQEEVVLALTEGLSHELAKGRHDTRL</sequence>
<dbReference type="PROSITE" id="PS00571">
    <property type="entry name" value="AMIDASES"/>
    <property type="match status" value="1"/>
</dbReference>
<evidence type="ECO:0000313" key="6">
    <source>
        <dbReference type="EMBL" id="KAL2819569.1"/>
    </source>
</evidence>
<dbReference type="Pfam" id="PF01425">
    <property type="entry name" value="Amidase"/>
    <property type="match status" value="1"/>
</dbReference>
<proteinExistence type="inferred from homology"/>
<comment type="caution">
    <text evidence="6">The sequence shown here is derived from an EMBL/GenBank/DDBJ whole genome shotgun (WGS) entry which is preliminary data.</text>
</comment>
<evidence type="ECO:0000256" key="1">
    <source>
        <dbReference type="ARBA" id="ARBA00001311"/>
    </source>
</evidence>
<evidence type="ECO:0000259" key="5">
    <source>
        <dbReference type="Pfam" id="PF01425"/>
    </source>
</evidence>
<dbReference type="InterPro" id="IPR023631">
    <property type="entry name" value="Amidase_dom"/>
</dbReference>
<reference evidence="6 7" key="1">
    <citation type="submission" date="2024-07" db="EMBL/GenBank/DDBJ databases">
        <title>Section-level genome sequencing and comparative genomics of Aspergillus sections Usti and Cavernicolus.</title>
        <authorList>
            <consortium name="Lawrence Berkeley National Laboratory"/>
            <person name="Nybo J.L."/>
            <person name="Vesth T.C."/>
            <person name="Theobald S."/>
            <person name="Frisvad J.C."/>
            <person name="Larsen T.O."/>
            <person name="Kjaerboelling I."/>
            <person name="Rothschild-Mancinelli K."/>
            <person name="Lyhne E.K."/>
            <person name="Kogle M.E."/>
            <person name="Barry K."/>
            <person name="Clum A."/>
            <person name="Na H."/>
            <person name="Ledsgaard L."/>
            <person name="Lin J."/>
            <person name="Lipzen A."/>
            <person name="Kuo A."/>
            <person name="Riley R."/>
            <person name="Mondo S."/>
            <person name="LaButti K."/>
            <person name="Haridas S."/>
            <person name="Pangalinan J."/>
            <person name="Salamov A.A."/>
            <person name="Simmons B.A."/>
            <person name="Magnuson J.K."/>
            <person name="Chen J."/>
            <person name="Drula E."/>
            <person name="Henrissat B."/>
            <person name="Wiebenga A."/>
            <person name="Lubbers R.J."/>
            <person name="Gomes A.C."/>
            <person name="Makela M.R."/>
            <person name="Stajich J."/>
            <person name="Grigoriev I.V."/>
            <person name="Mortensen U.H."/>
            <person name="De vries R.P."/>
            <person name="Baker S.E."/>
            <person name="Andersen M.R."/>
        </authorList>
    </citation>
    <scope>NUCLEOTIDE SEQUENCE [LARGE SCALE GENOMIC DNA]</scope>
    <source>
        <strain evidence="6 7">CBS 600.67</strain>
    </source>
</reference>
<keyword evidence="7" id="KW-1185">Reference proteome</keyword>
<dbReference type="Proteomes" id="UP001610335">
    <property type="component" value="Unassembled WGS sequence"/>
</dbReference>
<organism evidence="6 7">
    <name type="scientific">Aspergillus cavernicola</name>
    <dbReference type="NCBI Taxonomy" id="176166"/>
    <lineage>
        <taxon>Eukaryota</taxon>
        <taxon>Fungi</taxon>
        <taxon>Dikarya</taxon>
        <taxon>Ascomycota</taxon>
        <taxon>Pezizomycotina</taxon>
        <taxon>Eurotiomycetes</taxon>
        <taxon>Eurotiomycetidae</taxon>
        <taxon>Eurotiales</taxon>
        <taxon>Aspergillaceae</taxon>
        <taxon>Aspergillus</taxon>
        <taxon>Aspergillus subgen. Nidulantes</taxon>
    </lineage>
</organism>
<comment type="catalytic activity">
    <reaction evidence="1">
        <text>a monocarboxylic acid amide + H2O = a monocarboxylate + NH4(+)</text>
        <dbReference type="Rhea" id="RHEA:12020"/>
        <dbReference type="ChEBI" id="CHEBI:15377"/>
        <dbReference type="ChEBI" id="CHEBI:28938"/>
        <dbReference type="ChEBI" id="CHEBI:35757"/>
        <dbReference type="ChEBI" id="CHEBI:83628"/>
        <dbReference type="EC" id="3.5.1.4"/>
    </reaction>
</comment>
<evidence type="ECO:0000256" key="3">
    <source>
        <dbReference type="ARBA" id="ARBA00012922"/>
    </source>
</evidence>
<dbReference type="Gene3D" id="3.90.1300.10">
    <property type="entry name" value="Amidase signature (AS) domain"/>
    <property type="match status" value="1"/>
</dbReference>
<evidence type="ECO:0000256" key="4">
    <source>
        <dbReference type="ARBA" id="ARBA00022801"/>
    </source>
</evidence>
<dbReference type="EMBL" id="JBFXLS010000076">
    <property type="protein sequence ID" value="KAL2819569.1"/>
    <property type="molecule type" value="Genomic_DNA"/>
</dbReference>
<evidence type="ECO:0000313" key="7">
    <source>
        <dbReference type="Proteomes" id="UP001610335"/>
    </source>
</evidence>
<dbReference type="InterPro" id="IPR020556">
    <property type="entry name" value="Amidase_CS"/>
</dbReference>
<dbReference type="InterPro" id="IPR036928">
    <property type="entry name" value="AS_sf"/>
</dbReference>
<feature type="domain" description="Amidase" evidence="5">
    <location>
        <begin position="77"/>
        <end position="539"/>
    </location>
</feature>
<dbReference type="PANTHER" id="PTHR46072:SF7">
    <property type="entry name" value="AMIDASE"/>
    <property type="match status" value="1"/>
</dbReference>
<dbReference type="PANTHER" id="PTHR46072">
    <property type="entry name" value="AMIDASE-RELATED-RELATED"/>
    <property type="match status" value="1"/>
</dbReference>
<name>A0ABR4HWW5_9EURO</name>
<dbReference type="EC" id="3.5.1.4" evidence="3"/>